<feature type="compositionally biased region" description="Polar residues" evidence="1">
    <location>
        <begin position="74"/>
        <end position="86"/>
    </location>
</feature>
<dbReference type="EMBL" id="CSBK01000131">
    <property type="protein sequence ID" value="COW99168.1"/>
    <property type="molecule type" value="Genomic_DNA"/>
</dbReference>
<feature type="region of interest" description="Disordered" evidence="1">
    <location>
        <begin position="104"/>
        <end position="147"/>
    </location>
</feature>
<organism evidence="2 3">
    <name type="scientific">Mycobacterium tuberculosis</name>
    <dbReference type="NCBI Taxonomy" id="1773"/>
    <lineage>
        <taxon>Bacteria</taxon>
        <taxon>Bacillati</taxon>
        <taxon>Actinomycetota</taxon>
        <taxon>Actinomycetes</taxon>
        <taxon>Mycobacteriales</taxon>
        <taxon>Mycobacteriaceae</taxon>
        <taxon>Mycobacterium</taxon>
        <taxon>Mycobacterium tuberculosis complex</taxon>
    </lineage>
</organism>
<reference evidence="3" key="1">
    <citation type="submission" date="2015-03" db="EMBL/GenBank/DDBJ databases">
        <authorList>
            <consortium name="Pathogen Informatics"/>
        </authorList>
    </citation>
    <scope>NUCLEOTIDE SEQUENCE [LARGE SCALE GENOMIC DNA]</scope>
    <source>
        <strain evidence="3">N09902308</strain>
    </source>
</reference>
<proteinExistence type="predicted"/>
<dbReference type="AlphaFoldDB" id="A0A916PA39"/>
<comment type="caution">
    <text evidence="2">The sequence shown here is derived from an EMBL/GenBank/DDBJ whole genome shotgun (WGS) entry which is preliminary data.</text>
</comment>
<sequence>MVLEEGHHEREGSYAHQRPQHLLVCAGVPMLADLVVHQIEAVDHYQAKSVEQCHHREQQRVSVGGEAPDGQMRGSEQGQEGQSVASQVPGHPLVLIGLHDQQCGKRDYGGKAQQQQFSVAPSRQRGRYGHRRLQSCRHAAARQSMPG</sequence>
<feature type="compositionally biased region" description="Polar residues" evidence="1">
    <location>
        <begin position="112"/>
        <end position="121"/>
    </location>
</feature>
<gene>
    <name evidence="2" type="ORF">ERS007739_00468</name>
</gene>
<evidence type="ECO:0000256" key="1">
    <source>
        <dbReference type="SAM" id="MobiDB-lite"/>
    </source>
</evidence>
<accession>A0A916PA39</accession>
<evidence type="ECO:0000313" key="2">
    <source>
        <dbReference type="EMBL" id="COW99168.1"/>
    </source>
</evidence>
<dbReference type="AntiFam" id="ANF00153">
    <property type="entry name" value="Shadow ORF (opposite rodA)"/>
</dbReference>
<name>A0A916PA39_MYCTX</name>
<dbReference type="Proteomes" id="UP000039021">
    <property type="component" value="Unassembled WGS sequence"/>
</dbReference>
<feature type="compositionally biased region" description="Basic residues" evidence="1">
    <location>
        <begin position="124"/>
        <end position="135"/>
    </location>
</feature>
<protein>
    <submittedName>
        <fullName evidence="2">Uncharacterized protein</fullName>
    </submittedName>
</protein>
<feature type="region of interest" description="Disordered" evidence="1">
    <location>
        <begin position="53"/>
        <end position="91"/>
    </location>
</feature>
<evidence type="ECO:0000313" key="3">
    <source>
        <dbReference type="Proteomes" id="UP000039021"/>
    </source>
</evidence>